<accession>A0A4S4K9B1</accession>
<protein>
    <submittedName>
        <fullName evidence="1">Uncharacterized protein</fullName>
    </submittedName>
</protein>
<proteinExistence type="predicted"/>
<dbReference type="InterPro" id="IPR011333">
    <property type="entry name" value="SKP1/BTB/POZ_sf"/>
</dbReference>
<dbReference type="AlphaFoldDB" id="A0A4S4K9B1"/>
<sequence>MSHYTVSNTFPSSSLRAALAVSVVDGSFADTAYQLFSKRLANGKVGAPQTIYASSTVLKASGEHFRAQSDGGFSTHESIPEDTAAYGYESDSDIDDSEYLEKGVLTSFDEAEAKESDQAEETRTIVQKENMKAKEEGPNNTGVETTLTMVQSVKYTVVIPDVAAETWRALVYYIYTGSVCFAPLRSEGINKRQKLVAQHRENKSGPPLCSPKSMYRLADIDLQVGLPSLKSLAENDIKSKLSAVAIVEEVFSRFSSIYSEILDMQLQFLYTNAIMSQVMTEIQHKVRVAVQGQIPHAENVLGTLLLKLSSLLVEQWMQASVSVARSTQGPVVLSKDDGEYTLLRESEDDWAVGGKRRHSRGYLGRNGPTV</sequence>
<organism evidence="1 2">
    <name type="scientific">Hermanssonia centrifuga</name>
    <dbReference type="NCBI Taxonomy" id="98765"/>
    <lineage>
        <taxon>Eukaryota</taxon>
        <taxon>Fungi</taxon>
        <taxon>Dikarya</taxon>
        <taxon>Basidiomycota</taxon>
        <taxon>Agaricomycotina</taxon>
        <taxon>Agaricomycetes</taxon>
        <taxon>Polyporales</taxon>
        <taxon>Meruliaceae</taxon>
        <taxon>Hermanssonia</taxon>
    </lineage>
</organism>
<comment type="caution">
    <text evidence="1">The sequence shown here is derived from an EMBL/GenBank/DDBJ whole genome shotgun (WGS) entry which is preliminary data.</text>
</comment>
<reference evidence="1 2" key="1">
    <citation type="submission" date="2019-02" db="EMBL/GenBank/DDBJ databases">
        <title>Genome sequencing of the rare red list fungi Phlebia centrifuga.</title>
        <authorList>
            <person name="Buettner E."/>
            <person name="Kellner H."/>
        </authorList>
    </citation>
    <scope>NUCLEOTIDE SEQUENCE [LARGE SCALE GENOMIC DNA]</scope>
    <source>
        <strain evidence="1 2">DSM 108282</strain>
    </source>
</reference>
<dbReference type="Proteomes" id="UP000309038">
    <property type="component" value="Unassembled WGS sequence"/>
</dbReference>
<name>A0A4S4K9B1_9APHY</name>
<dbReference type="Gene3D" id="3.30.710.10">
    <property type="entry name" value="Potassium Channel Kv1.1, Chain A"/>
    <property type="match status" value="1"/>
</dbReference>
<evidence type="ECO:0000313" key="2">
    <source>
        <dbReference type="Proteomes" id="UP000309038"/>
    </source>
</evidence>
<dbReference type="EMBL" id="SGPJ01000446">
    <property type="protein sequence ID" value="THG94443.1"/>
    <property type="molecule type" value="Genomic_DNA"/>
</dbReference>
<evidence type="ECO:0000313" key="1">
    <source>
        <dbReference type="EMBL" id="THG94443.1"/>
    </source>
</evidence>
<gene>
    <name evidence="1" type="ORF">EW026_g7032</name>
</gene>
<keyword evidence="2" id="KW-1185">Reference proteome</keyword>